<reference evidence="2 3" key="1">
    <citation type="submission" date="2021-04" db="EMBL/GenBank/DDBJ databases">
        <authorList>
            <person name="Bliznina A."/>
        </authorList>
    </citation>
    <scope>NUCLEOTIDE SEQUENCE [LARGE SCALE GENOMIC DNA]</scope>
</reference>
<sequence>MKKAFVAYKTIWWENNKEWKLELKAKVFNQKQLQKQAIERWEDYLAYQKYLKILEERAQEFHHHNIRKTVIGQIVIGAFKSRQTKELQYQANKYMELSCVRAAVLEWRHKLLLIQTGREARDLYCVKYSLLKWKLKLDESISDKNKVQAIQSRLKTTRKKKILHSWQVQAQKEMILRWKAAQLDEMINSNLVKKNLKSWRKERHREQDRNYIFSIAINNNLEKRLVLREFLSTWVKKTNLRRSLNFLQELQNDALLESSLQIWRKKTRLCLKAQLFRKDKTLELTLEKWQNKLSEKEDVAILPALAIADKFYEAKLILKFWGGWQSFILGQKQIKAMEGTALGFRNLNLKGKFVTIWQERFSHKMQYNELLRKAYTYRTNVLLAKISYGIWNGSIRSKDLREKAEEADSFQNAQLTKFVIRTWQIRFQEKLAENERILAAEEFYESKLKRQAFSALFAFNQEKKLEEQRIIWARNVYKSKMASSIISSWFFEAQIARFQRKREGEMKKKLVDIWLGEVLKSRAKKAAAIEFKRRLDQKKLAESLSRWNAFKTVTKKKKQKERENSAFAKNIREGKLIRGSLASWRKKFQLARASKERVYEIFDENRDAIAKISIRHRFAHLLLELKERGRKRLRFSKMSDEAEEFRHQHLTKRILSVLKNSYEKAVNREKQLTIATNFEELRVLTFSLKSWRRKYQEKIEENQKTAVALQFWYEGLIWKTFKCWRFWKANRDAKKAFYDEAFARYRTSVERDWIFKLKDLNSKIEQASLRKARAVLPEREIILAKRVIKRWRAKCCPRLSELQAFLTPSRAEIPISKAVYEALPITEDVELEKRLFQMPKIPLFLQEELVSILTGDEAVREESPEIQAELENSSEPKLLGPNAFGDSDSSFPIYRLKPETSAPQFDGPLNEKENFHKQEKEETKNKLPDPSKLYLLQPQKQERKKDSPFPFSPMFSESSPDFPEEDDPLMDKEKRSWRFGQDRKPITSFLVLPERENGHESWGSEQSDAWSCRGSSTTSTSCNTTPAITLDLDVPLDPYVVPEFDEPTTGLPSRPTSPPKPKPTPPTPAPPKLTEEEKQEILAELLELTRLQEKLGEEDHYTKSVSMRMDYLQMKLKS</sequence>
<dbReference type="Proteomes" id="UP001158576">
    <property type="component" value="Chromosome 2"/>
</dbReference>
<dbReference type="InterPro" id="IPR052270">
    <property type="entry name" value="CACF_protein"/>
</dbReference>
<feature type="compositionally biased region" description="Basic and acidic residues" evidence="1">
    <location>
        <begin position="969"/>
        <end position="985"/>
    </location>
</feature>
<evidence type="ECO:0000256" key="1">
    <source>
        <dbReference type="SAM" id="MobiDB-lite"/>
    </source>
</evidence>
<keyword evidence="3" id="KW-1185">Reference proteome</keyword>
<feature type="compositionally biased region" description="Low complexity" evidence="1">
    <location>
        <begin position="948"/>
        <end position="961"/>
    </location>
</feature>
<dbReference type="PANTHER" id="PTHR22028">
    <property type="entry name" value="SFI1 SPINDLE BODY DOMAIN-CONTAINING PROTEIN-RELATED"/>
    <property type="match status" value="1"/>
</dbReference>
<organism evidence="2 3">
    <name type="scientific">Oikopleura dioica</name>
    <name type="common">Tunicate</name>
    <dbReference type="NCBI Taxonomy" id="34765"/>
    <lineage>
        <taxon>Eukaryota</taxon>
        <taxon>Metazoa</taxon>
        <taxon>Chordata</taxon>
        <taxon>Tunicata</taxon>
        <taxon>Appendicularia</taxon>
        <taxon>Copelata</taxon>
        <taxon>Oikopleuridae</taxon>
        <taxon>Oikopleura</taxon>
    </lineage>
</organism>
<evidence type="ECO:0000313" key="3">
    <source>
        <dbReference type="Proteomes" id="UP001158576"/>
    </source>
</evidence>
<dbReference type="PANTHER" id="PTHR22028:SF9">
    <property type="entry name" value="SFI1 SPINDLE BODY DOMAIN-CONTAINING PROTEIN"/>
    <property type="match status" value="1"/>
</dbReference>
<evidence type="ECO:0000313" key="2">
    <source>
        <dbReference type="EMBL" id="CAG5111200.1"/>
    </source>
</evidence>
<dbReference type="EMBL" id="OU015567">
    <property type="protein sequence ID" value="CAG5111200.1"/>
    <property type="molecule type" value="Genomic_DNA"/>
</dbReference>
<feature type="compositionally biased region" description="Basic and acidic residues" evidence="1">
    <location>
        <begin position="915"/>
        <end position="929"/>
    </location>
</feature>
<proteinExistence type="predicted"/>
<feature type="compositionally biased region" description="Pro residues" evidence="1">
    <location>
        <begin position="1055"/>
        <end position="1071"/>
    </location>
</feature>
<accession>A0ABN7T146</accession>
<name>A0ABN7T146_OIKDI</name>
<feature type="region of interest" description="Disordered" evidence="1">
    <location>
        <begin position="915"/>
        <end position="1025"/>
    </location>
</feature>
<gene>
    <name evidence="2" type="ORF">OKIOD_LOCUS14295</name>
</gene>
<feature type="region of interest" description="Disordered" evidence="1">
    <location>
        <begin position="861"/>
        <end position="882"/>
    </location>
</feature>
<feature type="compositionally biased region" description="Low complexity" evidence="1">
    <location>
        <begin position="1011"/>
        <end position="1025"/>
    </location>
</feature>
<feature type="region of interest" description="Disordered" evidence="1">
    <location>
        <begin position="1038"/>
        <end position="1078"/>
    </location>
</feature>
<protein>
    <submittedName>
        <fullName evidence="2">Oidioi.mRNA.OKI2018_I69.chr2.g5530.t1.cds</fullName>
    </submittedName>
</protein>